<feature type="region of interest" description="Disordered" evidence="1">
    <location>
        <begin position="50"/>
        <end position="69"/>
    </location>
</feature>
<evidence type="ECO:0000256" key="1">
    <source>
        <dbReference type="SAM" id="MobiDB-lite"/>
    </source>
</evidence>
<protein>
    <submittedName>
        <fullName evidence="3 4">Uncharacterized protein</fullName>
    </submittedName>
</protein>
<reference evidence="3" key="2">
    <citation type="submission" date="2020-01" db="EMBL/GenBank/DDBJ databases">
        <authorList>
            <person name="Korhonen P.K.K."/>
            <person name="Guangxu M.G."/>
            <person name="Wang T.W."/>
            <person name="Stroehlein A.J.S."/>
            <person name="Young N.D."/>
            <person name="Ang C.-S.A."/>
            <person name="Fernando D.W.F."/>
            <person name="Lu H.L."/>
            <person name="Taylor S.T."/>
            <person name="Ehtesham M.E.M."/>
            <person name="Najaraj S.H.N."/>
            <person name="Harsha G.H.G."/>
            <person name="Madugundu A.M."/>
            <person name="Renuse S.R."/>
            <person name="Holt D.H."/>
            <person name="Pandey A.P."/>
            <person name="Papenfuss A.P."/>
            <person name="Gasser R.B.G."/>
            <person name="Fischer K.F."/>
        </authorList>
    </citation>
    <scope>NUCLEOTIDE SEQUENCE</scope>
    <source>
        <strain evidence="3">SSS_KF_BRIS2020</strain>
    </source>
</reference>
<proteinExistence type="predicted"/>
<name>A0A834RE09_SARSC</name>
<keyword evidence="2" id="KW-1133">Transmembrane helix</keyword>
<dbReference type="Proteomes" id="UP000070412">
    <property type="component" value="Unassembled WGS sequence"/>
</dbReference>
<gene>
    <name evidence="3" type="ORF">SSS_1541</name>
</gene>
<sequence length="265" mass="30023">MQESIYFDTSSTVSNNESYRKIDSNQTQNTFHFDQISSQSKRISNDLNDQYLTSSSSSHRSSSVPKTIGTSQTNFVSSFSSISSPSNLTMNGKRMMSVRYSPSSNETTNLELIYNLNPCDSKQYLNSVFNGPRTKEFFNPIKDNSHSQAKANLKQRQENEMFTALIEERAKQEAQLRELKGYEASAKYQPPLIDANFTTALALATPNGTILANPYNSNLGYAFDDQSHKRSCAQWRMTLFVFYWIIWIVFLIGVVIIVAANTRTD</sequence>
<keyword evidence="2" id="KW-0812">Transmembrane</keyword>
<feature type="compositionally biased region" description="Low complexity" evidence="1">
    <location>
        <begin position="54"/>
        <end position="63"/>
    </location>
</feature>
<evidence type="ECO:0000313" key="4">
    <source>
        <dbReference type="EnsemblMetazoa" id="KAF7495519.1"/>
    </source>
</evidence>
<accession>A0A834RE09</accession>
<feature type="transmembrane region" description="Helical" evidence="2">
    <location>
        <begin position="239"/>
        <end position="260"/>
    </location>
</feature>
<organism evidence="3">
    <name type="scientific">Sarcoptes scabiei</name>
    <name type="common">Itch mite</name>
    <name type="synonym">Acarus scabiei</name>
    <dbReference type="NCBI Taxonomy" id="52283"/>
    <lineage>
        <taxon>Eukaryota</taxon>
        <taxon>Metazoa</taxon>
        <taxon>Ecdysozoa</taxon>
        <taxon>Arthropoda</taxon>
        <taxon>Chelicerata</taxon>
        <taxon>Arachnida</taxon>
        <taxon>Acari</taxon>
        <taxon>Acariformes</taxon>
        <taxon>Sarcoptiformes</taxon>
        <taxon>Astigmata</taxon>
        <taxon>Psoroptidia</taxon>
        <taxon>Sarcoptoidea</taxon>
        <taxon>Sarcoptidae</taxon>
        <taxon>Sarcoptinae</taxon>
        <taxon>Sarcoptes</taxon>
    </lineage>
</organism>
<dbReference type="AlphaFoldDB" id="A0A834RE09"/>
<evidence type="ECO:0000313" key="5">
    <source>
        <dbReference type="Proteomes" id="UP000070412"/>
    </source>
</evidence>
<dbReference type="EMBL" id="WVUK01000048">
    <property type="protein sequence ID" value="KAF7495519.1"/>
    <property type="molecule type" value="Genomic_DNA"/>
</dbReference>
<reference evidence="5" key="1">
    <citation type="journal article" date="2020" name="PLoS Negl. Trop. Dis.">
        <title>High-quality nuclear genome for Sarcoptes scabiei-A critical resource for a neglected parasite.</title>
        <authorList>
            <person name="Korhonen P.K."/>
            <person name="Gasser R.B."/>
            <person name="Ma G."/>
            <person name="Wang T."/>
            <person name="Stroehlein A.J."/>
            <person name="Young N.D."/>
            <person name="Ang C.S."/>
            <person name="Fernando D.D."/>
            <person name="Lu H.C."/>
            <person name="Taylor S."/>
            <person name="Reynolds S.L."/>
            <person name="Mofiz E."/>
            <person name="Najaraj S.H."/>
            <person name="Gowda H."/>
            <person name="Madugundu A."/>
            <person name="Renuse S."/>
            <person name="Holt D."/>
            <person name="Pandey A."/>
            <person name="Papenfuss A.T."/>
            <person name="Fischer K."/>
        </authorList>
    </citation>
    <scope>NUCLEOTIDE SEQUENCE [LARGE SCALE GENOMIC DNA]</scope>
</reference>
<reference evidence="4" key="3">
    <citation type="submission" date="2022-06" db="UniProtKB">
        <authorList>
            <consortium name="EnsemblMetazoa"/>
        </authorList>
    </citation>
    <scope>IDENTIFICATION</scope>
</reference>
<evidence type="ECO:0000256" key="2">
    <source>
        <dbReference type="SAM" id="Phobius"/>
    </source>
</evidence>
<evidence type="ECO:0000313" key="3">
    <source>
        <dbReference type="EMBL" id="KAF7495519.1"/>
    </source>
</evidence>
<keyword evidence="2" id="KW-0472">Membrane</keyword>
<keyword evidence="5" id="KW-1185">Reference proteome</keyword>
<dbReference type="OrthoDB" id="6514456at2759"/>
<dbReference type="EnsemblMetazoa" id="SSS_1541s_mrna">
    <property type="protein sequence ID" value="KAF7495519.1"/>
    <property type="gene ID" value="SSS_1541"/>
</dbReference>